<evidence type="ECO:0000259" key="2">
    <source>
        <dbReference type="Pfam" id="PF02470"/>
    </source>
</evidence>
<protein>
    <submittedName>
        <fullName evidence="4">Phospholipid/cholesterol/gamma-HCH transport system substrate-binding protein</fullName>
    </submittedName>
</protein>
<reference evidence="5" key="1">
    <citation type="submission" date="2016-10" db="EMBL/GenBank/DDBJ databases">
        <authorList>
            <person name="Varghese N."/>
            <person name="Submissions S."/>
        </authorList>
    </citation>
    <scope>NUCLEOTIDE SEQUENCE [LARGE SCALE GENOMIC DNA]</scope>
    <source>
        <strain evidence="5">DSM 43163</strain>
    </source>
</reference>
<dbReference type="InterPro" id="IPR003399">
    <property type="entry name" value="Mce/MlaD"/>
</dbReference>
<sequence>MSPRILLNLGVFATVAAVMTAWAALTLLPVRFGERPIRIEAEFASSPGLRSGLEVDYLGVSIGRIDTVRLRPGRVSVTLLLDAGTEVPRTVTAQVLRKSAVGEPYVELNSPSPAAEAPPLADGDVIPLARTTSTVEYQRLFDRAGRMLRATDPADLKTVTRELAIGLNGQGHHLRDTLADLDQVTRTIADEAGVLDALSVQLTALAGTLSAKGPQLASGTNDLAAFTAALRDSRKSIDGLLAGAPGFLAQTNALLKESRPGLRCLFTALGTPGAPVFTARNSQEVTHILNRLDRSFPPIIDDVVTDRPEGSYLRLKAVITAAGPIPNARQYPERLTGPDEPPLYRCRDAATTRDTGQDSGRDSREVGSGNPDRRAEEPAGGAVHPAGRTEEVFQTVVPRAAPASPDKSVADFWLPKLPPVVAALVLLGTAAHTIRRVRSLPSHRRRT</sequence>
<feature type="domain" description="Mce/MlaD" evidence="2">
    <location>
        <begin position="36"/>
        <end position="110"/>
    </location>
</feature>
<dbReference type="PANTHER" id="PTHR33371:SF4">
    <property type="entry name" value="INTERMEMBRANE PHOSPHOLIPID TRANSPORT SYSTEM BINDING PROTEIN MLAD"/>
    <property type="match status" value="1"/>
</dbReference>
<evidence type="ECO:0000256" key="1">
    <source>
        <dbReference type="SAM" id="MobiDB-lite"/>
    </source>
</evidence>
<dbReference type="InterPro" id="IPR024516">
    <property type="entry name" value="Mce_C"/>
</dbReference>
<dbReference type="Proteomes" id="UP000236723">
    <property type="component" value="Unassembled WGS sequence"/>
</dbReference>
<proteinExistence type="predicted"/>
<dbReference type="Pfam" id="PF02470">
    <property type="entry name" value="MlaD"/>
    <property type="match status" value="1"/>
</dbReference>
<feature type="region of interest" description="Disordered" evidence="1">
    <location>
        <begin position="328"/>
        <end position="389"/>
    </location>
</feature>
<feature type="compositionally biased region" description="Basic and acidic residues" evidence="1">
    <location>
        <begin position="345"/>
        <end position="377"/>
    </location>
</feature>
<dbReference type="PANTHER" id="PTHR33371">
    <property type="entry name" value="INTERMEMBRANE PHOSPHOLIPID TRANSPORT SYSTEM BINDING PROTEIN MLAD-RELATED"/>
    <property type="match status" value="1"/>
</dbReference>
<dbReference type="OrthoDB" id="4371474at2"/>
<organism evidence="4 5">
    <name type="scientific">Thermomonospora echinospora</name>
    <dbReference type="NCBI Taxonomy" id="1992"/>
    <lineage>
        <taxon>Bacteria</taxon>
        <taxon>Bacillati</taxon>
        <taxon>Actinomycetota</taxon>
        <taxon>Actinomycetes</taxon>
        <taxon>Streptosporangiales</taxon>
        <taxon>Thermomonosporaceae</taxon>
        <taxon>Thermomonospora</taxon>
    </lineage>
</organism>
<dbReference type="InterPro" id="IPR052336">
    <property type="entry name" value="MlaD_Phospholipid_Transporter"/>
</dbReference>
<dbReference type="RefSeq" id="WP_103941356.1">
    <property type="nucleotide sequence ID" value="NZ_FNVO01000014.1"/>
</dbReference>
<feature type="domain" description="Mammalian cell entry C-terminal" evidence="3">
    <location>
        <begin position="117"/>
        <end position="298"/>
    </location>
</feature>
<name>A0A1H6D823_9ACTN</name>
<dbReference type="EMBL" id="FNVO01000014">
    <property type="protein sequence ID" value="SEG81432.1"/>
    <property type="molecule type" value="Genomic_DNA"/>
</dbReference>
<evidence type="ECO:0000259" key="3">
    <source>
        <dbReference type="Pfam" id="PF11887"/>
    </source>
</evidence>
<dbReference type="InterPro" id="IPR005693">
    <property type="entry name" value="Mce"/>
</dbReference>
<dbReference type="AlphaFoldDB" id="A0A1H6D823"/>
<accession>A0A1H6D823</accession>
<dbReference type="Pfam" id="PF11887">
    <property type="entry name" value="Mce4_CUP1"/>
    <property type="match status" value="1"/>
</dbReference>
<evidence type="ECO:0000313" key="5">
    <source>
        <dbReference type="Proteomes" id="UP000236723"/>
    </source>
</evidence>
<evidence type="ECO:0000313" key="4">
    <source>
        <dbReference type="EMBL" id="SEG81432.1"/>
    </source>
</evidence>
<keyword evidence="5" id="KW-1185">Reference proteome</keyword>
<dbReference type="NCBIfam" id="TIGR00996">
    <property type="entry name" value="Mtu_fam_mce"/>
    <property type="match status" value="1"/>
</dbReference>
<gene>
    <name evidence="4" type="ORF">SAMN04489712_11455</name>
</gene>